<reference evidence="1 2" key="1">
    <citation type="submission" date="2023-06" db="EMBL/GenBank/DDBJ databases">
        <title>Rock-solubilizing bacteria, Microbacterium invictum, promotes re-establishment of vegetation in rocky wasteland by accelerating rock bio-weathering and reshaping soil bacterial community.</title>
        <authorList>
            <person name="Liu C."/>
        </authorList>
    </citation>
    <scope>NUCLEOTIDE SEQUENCE [LARGE SCALE GENOMIC DNA]</scope>
    <source>
        <strain evidence="1 2">X-18</strain>
    </source>
</reference>
<sequence>MFEESPLAISAWLDREDAHVADMIRRYGVHITYVGGACGAPGCSCEGTGEGPAFAYTTGLFGIGHPELAIVNVKPATAQAVLNELAGRIRDGERLLPGMLLTFGDAWAHRVTVETIPNPAEIAFGANRHYQRPDVFSVPLLQLTYDDRGGRFPWEEGYANTAEMQPRPGAWRA</sequence>
<evidence type="ECO:0000313" key="1">
    <source>
        <dbReference type="EMBL" id="WQB70594.1"/>
    </source>
</evidence>
<dbReference type="EMBL" id="CP139779">
    <property type="protein sequence ID" value="WQB70594.1"/>
    <property type="molecule type" value="Genomic_DNA"/>
</dbReference>
<proteinExistence type="predicted"/>
<dbReference type="Pfam" id="PF14081">
    <property type="entry name" value="DUF4262"/>
    <property type="match status" value="1"/>
</dbReference>
<organism evidence="1 2">
    <name type="scientific">Microbacterium invictum</name>
    <dbReference type="NCBI Taxonomy" id="515415"/>
    <lineage>
        <taxon>Bacteria</taxon>
        <taxon>Bacillati</taxon>
        <taxon>Actinomycetota</taxon>
        <taxon>Actinomycetes</taxon>
        <taxon>Micrococcales</taxon>
        <taxon>Microbacteriaceae</taxon>
        <taxon>Microbacterium</taxon>
    </lineage>
</organism>
<accession>A0ABZ0VBU7</accession>
<evidence type="ECO:0000313" key="2">
    <source>
        <dbReference type="Proteomes" id="UP001324533"/>
    </source>
</evidence>
<protein>
    <submittedName>
        <fullName evidence="1">DUF4262 domain-containing protein</fullName>
    </submittedName>
</protein>
<dbReference type="RefSeq" id="WP_322410734.1">
    <property type="nucleotide sequence ID" value="NZ_CP139779.1"/>
</dbReference>
<dbReference type="Proteomes" id="UP001324533">
    <property type="component" value="Chromosome"/>
</dbReference>
<name>A0ABZ0VBU7_9MICO</name>
<dbReference type="InterPro" id="IPR025358">
    <property type="entry name" value="DUF4262"/>
</dbReference>
<gene>
    <name evidence="1" type="ORF">T9R20_01135</name>
</gene>
<keyword evidence="2" id="KW-1185">Reference proteome</keyword>